<dbReference type="OrthoDB" id="9554296at2"/>
<gene>
    <name evidence="1" type="ordered locus">Desru_3528</name>
</gene>
<keyword evidence="2" id="KW-1185">Reference proteome</keyword>
<reference evidence="2" key="1">
    <citation type="submission" date="2011-05" db="EMBL/GenBank/DDBJ databases">
        <title>Complete sequence of Desulfotomaculum ruminis DSM 2154.</title>
        <authorList>
            <person name="Lucas S."/>
            <person name="Copeland A."/>
            <person name="Lapidus A."/>
            <person name="Cheng J.-F."/>
            <person name="Goodwin L."/>
            <person name="Pitluck S."/>
            <person name="Lu M."/>
            <person name="Detter J.C."/>
            <person name="Han C."/>
            <person name="Tapia R."/>
            <person name="Land M."/>
            <person name="Hauser L."/>
            <person name="Kyrpides N."/>
            <person name="Ivanova N."/>
            <person name="Mikhailova N."/>
            <person name="Pagani I."/>
            <person name="Stams A.J.M."/>
            <person name="Plugge C.M."/>
            <person name="Muyzer G."/>
            <person name="Kuever J."/>
            <person name="Parshina S.N."/>
            <person name="Ivanova A.E."/>
            <person name="Nazina T.N."/>
            <person name="Brambilla E."/>
            <person name="Spring S."/>
            <person name="Klenk H.-P."/>
            <person name="Woyke T."/>
        </authorList>
    </citation>
    <scope>NUCLEOTIDE SEQUENCE [LARGE SCALE GENOMIC DNA]</scope>
    <source>
        <strain evidence="2">ATCC 23193 / DSM 2154 / NCIB 8452 / DL</strain>
    </source>
</reference>
<reference evidence="1 2" key="2">
    <citation type="journal article" date="2012" name="Stand. Genomic Sci.">
        <title>Complete genome sequence of the sulfate-reducing firmicute Desulfotomaculum ruminis type strain (DL(T)).</title>
        <authorList>
            <person name="Spring S."/>
            <person name="Visser M."/>
            <person name="Lu M."/>
            <person name="Copeland A."/>
            <person name="Lapidus A."/>
            <person name="Lucas S."/>
            <person name="Cheng J.F."/>
            <person name="Han C."/>
            <person name="Tapia R."/>
            <person name="Goodwin L.A."/>
            <person name="Pitluck S."/>
            <person name="Ivanova N."/>
            <person name="Land M."/>
            <person name="Hauser L."/>
            <person name="Larimer F."/>
            <person name="Rohde M."/>
            <person name="Goker M."/>
            <person name="Detter J.C."/>
            <person name="Kyrpides N.C."/>
            <person name="Woyke T."/>
            <person name="Schaap P.J."/>
            <person name="Plugge C.M."/>
            <person name="Muyzer G."/>
            <person name="Kuever J."/>
            <person name="Pereira I.A."/>
            <person name="Parshina S.N."/>
            <person name="Bernier-Latmani R."/>
            <person name="Stams A.J."/>
            <person name="Klenk H.P."/>
        </authorList>
    </citation>
    <scope>NUCLEOTIDE SEQUENCE [LARGE SCALE GENOMIC DNA]</scope>
    <source>
        <strain evidence="2">ATCC 23193 / DSM 2154 / NCIB 8452 / DL</strain>
    </source>
</reference>
<dbReference type="AlphaFoldDB" id="F6DMH0"/>
<dbReference type="KEGG" id="dru:Desru_3528"/>
<dbReference type="Proteomes" id="UP000009234">
    <property type="component" value="Chromosome"/>
</dbReference>
<dbReference type="eggNOG" id="ENOG502Z9X0">
    <property type="taxonomic scope" value="Bacteria"/>
</dbReference>
<organism evidence="1 2">
    <name type="scientific">Desulforamulus ruminis (strain ATCC 23193 / DSM 2154 / NCIMB 8452 / DL)</name>
    <name type="common">Desulfotomaculum ruminis</name>
    <dbReference type="NCBI Taxonomy" id="696281"/>
    <lineage>
        <taxon>Bacteria</taxon>
        <taxon>Bacillati</taxon>
        <taxon>Bacillota</taxon>
        <taxon>Clostridia</taxon>
        <taxon>Eubacteriales</taxon>
        <taxon>Peptococcaceae</taxon>
        <taxon>Desulforamulus</taxon>
    </lineage>
</organism>
<dbReference type="EMBL" id="CP002780">
    <property type="protein sequence ID" value="AEG61731.1"/>
    <property type="molecule type" value="Genomic_DNA"/>
</dbReference>
<evidence type="ECO:0000313" key="2">
    <source>
        <dbReference type="Proteomes" id="UP000009234"/>
    </source>
</evidence>
<dbReference type="STRING" id="696281.Desru_3528"/>
<name>F6DMH0_DESRL</name>
<proteinExistence type="predicted"/>
<protein>
    <submittedName>
        <fullName evidence="1">Uncharacterized protein</fullName>
    </submittedName>
</protein>
<accession>F6DMH0</accession>
<dbReference type="RefSeq" id="WP_013843477.1">
    <property type="nucleotide sequence ID" value="NC_015589.1"/>
</dbReference>
<sequence length="553" mass="64922">MLTIDEYIAKMKRTDKMDEFDYLKQSENMAAVIKYVMTYFNEYLTLETCDAEAIKMKHKRDKLEQEIENKYPKSKEFILDFYMQQRIGIHKEVKKWLEDLSYYPFFYSEDDFSSAAVDFCSGYKLKNGNMNEYRSNIQVLMAEIKQCDTEEPGPSEMIHLDSSLVAWVRDTYRQYGVNLFSFAYDHAYSYYQRYVKYERGQWGEGSYYVNNYNHRYNSNPFDLDRIYEDNKHRPFLQDKRGELEMLVMHEWLFGMVYDDDYWPEYVNLCVDRGRVKIVQHINALLPVTQAGLKYPDDVQCETEYIVLMNGELKNPPKGAYILRADETLNNSSVWQDTEAITSLTKSLNEIFKIYGTPKVLELAAPMKTNSFDEELFLTCCSIIEKKMKKHTGMKVAIVNGLGNQRSRPNSYISTIEDIMKLKVQLRERKMRLQFSIDFPALLAGKRNSYSQGEILGALTKMKNSIVSIHITNTQNQPSFHSKLRKIGDDSTAEYLHKFKYPSYDDFYTMLRTVFNDNQRRYMIPKNVANDAQLEELVDNLLRAGFAFCCGGNQ</sequence>
<dbReference type="HOGENOM" id="CLU_475475_0_0_9"/>
<evidence type="ECO:0000313" key="1">
    <source>
        <dbReference type="EMBL" id="AEG61731.1"/>
    </source>
</evidence>